<evidence type="ECO:0000313" key="4">
    <source>
        <dbReference type="Proteomes" id="UP000263833"/>
    </source>
</evidence>
<evidence type="ECO:0000259" key="2">
    <source>
        <dbReference type="Pfam" id="PF13670"/>
    </source>
</evidence>
<evidence type="ECO:0000313" key="3">
    <source>
        <dbReference type="EMBL" id="RDV07297.1"/>
    </source>
</evidence>
<organism evidence="3 4">
    <name type="scientific">Sphingorhabdus pulchriflava</name>
    <dbReference type="NCBI Taxonomy" id="2292257"/>
    <lineage>
        <taxon>Bacteria</taxon>
        <taxon>Pseudomonadati</taxon>
        <taxon>Pseudomonadota</taxon>
        <taxon>Alphaproteobacteria</taxon>
        <taxon>Sphingomonadales</taxon>
        <taxon>Sphingomonadaceae</taxon>
        <taxon>Sphingorhabdus</taxon>
    </lineage>
</organism>
<proteinExistence type="predicted"/>
<dbReference type="OrthoDB" id="7365433at2"/>
<dbReference type="InterPro" id="IPR025711">
    <property type="entry name" value="PepSY"/>
</dbReference>
<accession>A0A371BIF7</accession>
<dbReference type="Proteomes" id="UP000263833">
    <property type="component" value="Unassembled WGS sequence"/>
</dbReference>
<protein>
    <submittedName>
        <fullName evidence="3">PepSY domain-containing protein</fullName>
    </submittedName>
</protein>
<feature type="chain" id="PRO_5016901386" evidence="1">
    <location>
        <begin position="25"/>
        <end position="104"/>
    </location>
</feature>
<sequence length="104" mass="11266">MRKLIPLAIAAAAIAVLPSSPASATGAIKCQAGPQSGWKTQDVLKAKLVKEGWTVRKSKVDGGCYEVYGTTPEGDRVEAYFHPVSLEKLYVSRRGEVLFRKPGY</sequence>
<reference evidence="4" key="1">
    <citation type="submission" date="2018-08" db="EMBL/GenBank/DDBJ databases">
        <authorList>
            <person name="Kim S.-J."/>
            <person name="Jung G.-Y."/>
        </authorList>
    </citation>
    <scope>NUCLEOTIDE SEQUENCE [LARGE SCALE GENOMIC DNA]</scope>
    <source>
        <strain evidence="4">GY_G</strain>
    </source>
</reference>
<dbReference type="Pfam" id="PF13670">
    <property type="entry name" value="PepSY_2"/>
    <property type="match status" value="1"/>
</dbReference>
<dbReference type="RefSeq" id="WP_115548842.1">
    <property type="nucleotide sequence ID" value="NZ_QRGP01000001.1"/>
</dbReference>
<evidence type="ECO:0000256" key="1">
    <source>
        <dbReference type="SAM" id="SignalP"/>
    </source>
</evidence>
<dbReference type="EMBL" id="QRGP01000001">
    <property type="protein sequence ID" value="RDV07297.1"/>
    <property type="molecule type" value="Genomic_DNA"/>
</dbReference>
<feature type="signal peptide" evidence="1">
    <location>
        <begin position="1"/>
        <end position="24"/>
    </location>
</feature>
<name>A0A371BIF7_9SPHN</name>
<keyword evidence="1" id="KW-0732">Signal</keyword>
<dbReference type="AlphaFoldDB" id="A0A371BIF7"/>
<gene>
    <name evidence="3" type="ORF">DXH95_08020</name>
</gene>
<keyword evidence="4" id="KW-1185">Reference proteome</keyword>
<feature type="domain" description="PepSY" evidence="2">
    <location>
        <begin position="9"/>
        <end position="87"/>
    </location>
</feature>
<comment type="caution">
    <text evidence="3">The sequence shown here is derived from an EMBL/GenBank/DDBJ whole genome shotgun (WGS) entry which is preliminary data.</text>
</comment>